<dbReference type="Pfam" id="PF15890">
    <property type="entry name" value="Peptidase_Mx1"/>
    <property type="match status" value="1"/>
</dbReference>
<keyword evidence="2" id="KW-0449">Lipoprotein</keyword>
<evidence type="ECO:0000313" key="2">
    <source>
        <dbReference type="EMBL" id="MBB4044135.1"/>
    </source>
</evidence>
<gene>
    <name evidence="2" type="ORF">GGR06_001924</name>
</gene>
<reference evidence="2" key="1">
    <citation type="submission" date="2020-08" db="EMBL/GenBank/DDBJ databases">
        <title>Genomic Encyclopedia of Type Strains, Phase IV (KMG-IV): sequencing the most valuable type-strain genomes for metagenomic binning, comparative biology and taxonomic classification.</title>
        <authorList>
            <person name="Goeker M."/>
        </authorList>
    </citation>
    <scope>NUCLEOTIDE SEQUENCE [LARGE SCALE GENOMIC DNA]</scope>
    <source>
        <strain evidence="2">DSM 105720</strain>
    </source>
</reference>
<dbReference type="GO" id="GO:0016787">
    <property type="term" value="F:hydrolase activity"/>
    <property type="evidence" value="ECO:0007669"/>
    <property type="project" value="UniProtKB-KW"/>
</dbReference>
<keyword evidence="1" id="KW-0732">Signal</keyword>
<evidence type="ECO:0000256" key="1">
    <source>
        <dbReference type="SAM" id="SignalP"/>
    </source>
</evidence>
<organism evidence="2 3">
    <name type="scientific">Bacteroides reticulotermitis</name>
    <dbReference type="NCBI Taxonomy" id="1133319"/>
    <lineage>
        <taxon>Bacteria</taxon>
        <taxon>Pseudomonadati</taxon>
        <taxon>Bacteroidota</taxon>
        <taxon>Bacteroidia</taxon>
        <taxon>Bacteroidales</taxon>
        <taxon>Bacteroidaceae</taxon>
        <taxon>Bacteroides</taxon>
    </lineage>
</organism>
<dbReference type="SUPFAM" id="SSF55486">
    <property type="entry name" value="Metalloproteases ('zincins'), catalytic domain"/>
    <property type="match status" value="1"/>
</dbReference>
<evidence type="ECO:0000313" key="3">
    <source>
        <dbReference type="Proteomes" id="UP000560658"/>
    </source>
</evidence>
<keyword evidence="3" id="KW-1185">Reference proteome</keyword>
<name>A0A840D654_9BACE</name>
<feature type="chain" id="PRO_5032778290" evidence="1">
    <location>
        <begin position="22"/>
        <end position="300"/>
    </location>
</feature>
<dbReference type="EMBL" id="JACIER010000006">
    <property type="protein sequence ID" value="MBB4044135.1"/>
    <property type="molecule type" value="Genomic_DNA"/>
</dbReference>
<proteinExistence type="predicted"/>
<accession>A0A840D654</accession>
<dbReference type="PROSITE" id="PS51257">
    <property type="entry name" value="PROKAR_LIPOPROTEIN"/>
    <property type="match status" value="1"/>
</dbReference>
<protein>
    <submittedName>
        <fullName evidence="2">Substrate import-associated zinc metallohydrolase lipoprotein</fullName>
    </submittedName>
</protein>
<sequence length="300" mass="34489">MKKIYYLITLLGVLVSLAACNNDTDLDPRSIFPDGVDKATQNDFDRWVLTNYTYPYNIQFEYRYSDKEAHVEYDVVPAEYDKSIAVAKLVKHLWVDAYNELVGRDFLRQYSPRMIQLIGSAEYKEDGSEVLGTAEGGMKIFLNKVNLLDIENPDLEIIKFYFIKTMYHEFGHILQQTKNYSTDFNAISTDYQGPSWVNVGDYENSGSTEALEMGFISAYASSEAGEDFVEILSFYVVYGKEYWENMLSLAGESGATKMLLKYALIKDYLDIKWGIDIEKLEQIVQRRMGEISELNLESLD</sequence>
<dbReference type="Proteomes" id="UP000560658">
    <property type="component" value="Unassembled WGS sequence"/>
</dbReference>
<comment type="caution">
    <text evidence="2">The sequence shown here is derived from an EMBL/GenBank/DDBJ whole genome shotgun (WGS) entry which is preliminary data.</text>
</comment>
<feature type="signal peptide" evidence="1">
    <location>
        <begin position="1"/>
        <end position="21"/>
    </location>
</feature>
<dbReference type="RefSeq" id="WP_044165284.1">
    <property type="nucleotide sequence ID" value="NZ_JACIER010000006.1"/>
</dbReference>
<dbReference type="AlphaFoldDB" id="A0A840D654"/>
<dbReference type="NCBIfam" id="TIGR04549">
    <property type="entry name" value="LP_HExxH_w_tonB"/>
    <property type="match status" value="1"/>
</dbReference>
<dbReference type="Gene3D" id="3.40.390.70">
    <property type="match status" value="1"/>
</dbReference>
<dbReference type="InterPro" id="IPR030890">
    <property type="entry name" value="LP_HExxH_w_TonB"/>
</dbReference>